<proteinExistence type="predicted"/>
<dbReference type="EMBL" id="PKSL01000119">
    <property type="protein sequence ID" value="POW03853.1"/>
    <property type="molecule type" value="Genomic_DNA"/>
</dbReference>
<dbReference type="VEuPathDB" id="FungiDB:PSHT_09268"/>
<evidence type="ECO:0000256" key="1">
    <source>
        <dbReference type="SAM" id="MobiDB-lite"/>
    </source>
</evidence>
<evidence type="ECO:0000313" key="3">
    <source>
        <dbReference type="Proteomes" id="UP000239156"/>
    </source>
</evidence>
<accession>A0A2S4V2V5</accession>
<dbReference type="AlphaFoldDB" id="A0A2S4V2V5"/>
<keyword evidence="3" id="KW-1185">Reference proteome</keyword>
<protein>
    <submittedName>
        <fullName evidence="2">Uncharacterized protein</fullName>
    </submittedName>
</protein>
<feature type="region of interest" description="Disordered" evidence="1">
    <location>
        <begin position="1"/>
        <end position="43"/>
    </location>
</feature>
<evidence type="ECO:0000313" key="2">
    <source>
        <dbReference type="EMBL" id="POW03853.1"/>
    </source>
</evidence>
<gene>
    <name evidence="2" type="ORF">PSTT_10801</name>
</gene>
<organism evidence="2 3">
    <name type="scientific">Puccinia striiformis</name>
    <dbReference type="NCBI Taxonomy" id="27350"/>
    <lineage>
        <taxon>Eukaryota</taxon>
        <taxon>Fungi</taxon>
        <taxon>Dikarya</taxon>
        <taxon>Basidiomycota</taxon>
        <taxon>Pucciniomycotina</taxon>
        <taxon>Pucciniomycetes</taxon>
        <taxon>Pucciniales</taxon>
        <taxon>Pucciniaceae</taxon>
        <taxon>Puccinia</taxon>
    </lineage>
</organism>
<dbReference type="VEuPathDB" id="FungiDB:PSTT_10801"/>
<reference evidence="2" key="1">
    <citation type="submission" date="2017-12" db="EMBL/GenBank/DDBJ databases">
        <title>Gene loss provides genomic basis for host adaptation in cereal stripe rust fungi.</title>
        <authorList>
            <person name="Xia C."/>
        </authorList>
    </citation>
    <scope>NUCLEOTIDE SEQUENCE [LARGE SCALE GENOMIC DNA]</scope>
    <source>
        <strain evidence="2">93-210</strain>
    </source>
</reference>
<feature type="non-terminal residue" evidence="2">
    <location>
        <position position="1"/>
    </location>
</feature>
<dbReference type="VEuPathDB" id="FungiDB:PSHT_15524"/>
<feature type="non-terminal residue" evidence="2">
    <location>
        <position position="359"/>
    </location>
</feature>
<comment type="caution">
    <text evidence="2">The sequence shown here is derived from an EMBL/GenBank/DDBJ whole genome shotgun (WGS) entry which is preliminary data.</text>
</comment>
<name>A0A2S4V2V5_9BASI</name>
<sequence length="359" mass="41592">HWAQNLTPQDNHRIPVSALPAIPPQDETSPASEPDSGQPTHSQKLRIFQKLPCDCTRYSENYKDSRTITEHLGLDPEIESSICCPKCFRLYKHEDALTICAHHRSKKAQVCREGLFKTNANKLLPGYQAVPLIRQQHYPPLIKPFTSCLVYHTQPFNSWLKWFLNVAGIEDKIFAWREKVKSITDNRIADIQRVMHNWYNGVLQHHWRVQWASEPEPSKHLTHNNHLNDWEDDKLATFRQAFIFRTTHSQTFKQPCLTLSSLEVPLNLRDPKHRKLTASEWHSLFSTYLPLSLINFFVDNPAKCATGNNQNLLLNFLSLVICTNIVSLNSIYNSNSNKLVFDLQKIGPNHHYALHLPKR</sequence>
<feature type="compositionally biased region" description="Polar residues" evidence="1">
    <location>
        <begin position="26"/>
        <end position="42"/>
    </location>
</feature>
<dbReference type="Proteomes" id="UP000239156">
    <property type="component" value="Unassembled WGS sequence"/>
</dbReference>